<proteinExistence type="predicted"/>
<dbReference type="OrthoDB" id="1123412at2"/>
<feature type="transmembrane region" description="Helical" evidence="6">
    <location>
        <begin position="7"/>
        <end position="28"/>
    </location>
</feature>
<evidence type="ECO:0000256" key="6">
    <source>
        <dbReference type="SAM" id="Phobius"/>
    </source>
</evidence>
<dbReference type="EMBL" id="AMGM01000055">
    <property type="protein sequence ID" value="EKB48385.1"/>
    <property type="molecule type" value="Genomic_DNA"/>
</dbReference>
<reference evidence="8 9" key="1">
    <citation type="journal article" date="2012" name="J. Bacteriol.">
        <title>Draft Genome Sequence of Cecembia lonarensis Strain LW9T, Isolated from Lonar Lake, a Haloalkaline Lake in India.</title>
        <authorList>
            <person name="Shivaji S."/>
            <person name="Ara S."/>
            <person name="Singh A."/>
            <person name="Pinnaka A.K."/>
        </authorList>
    </citation>
    <scope>NUCLEOTIDE SEQUENCE [LARGE SCALE GENOMIC DNA]</scope>
    <source>
        <strain evidence="8 9">LW9</strain>
    </source>
</reference>
<feature type="transmembrane region" description="Helical" evidence="6">
    <location>
        <begin position="43"/>
        <end position="63"/>
    </location>
</feature>
<sequence length="77" mass="9034">MDFIINSAYAIFFLLLGIGYAILWLWALVDLLKSEFKDSNMKLVWAIVLIFANPIGPFAYFIISREQKANHRKYFDK</sequence>
<feature type="domain" description="Cardiolipin synthase N-terminal" evidence="7">
    <location>
        <begin position="22"/>
        <end position="65"/>
    </location>
</feature>
<name>K1KW51_CECL9</name>
<evidence type="ECO:0000256" key="2">
    <source>
        <dbReference type="ARBA" id="ARBA00022475"/>
    </source>
</evidence>
<evidence type="ECO:0000313" key="8">
    <source>
        <dbReference type="EMBL" id="EKB48385.1"/>
    </source>
</evidence>
<evidence type="ECO:0000256" key="3">
    <source>
        <dbReference type="ARBA" id="ARBA00022692"/>
    </source>
</evidence>
<keyword evidence="4 6" id="KW-1133">Transmembrane helix</keyword>
<keyword evidence="3 6" id="KW-0812">Transmembrane</keyword>
<evidence type="ECO:0000256" key="1">
    <source>
        <dbReference type="ARBA" id="ARBA00004651"/>
    </source>
</evidence>
<protein>
    <recommendedName>
        <fullName evidence="7">Cardiolipin synthase N-terminal domain-containing protein</fullName>
    </recommendedName>
</protein>
<comment type="caution">
    <text evidence="8">The sequence shown here is derived from an EMBL/GenBank/DDBJ whole genome shotgun (WGS) entry which is preliminary data.</text>
</comment>
<dbReference type="Pfam" id="PF13396">
    <property type="entry name" value="PLDc_N"/>
    <property type="match status" value="1"/>
</dbReference>
<comment type="subcellular location">
    <subcellularLocation>
        <location evidence="1">Cell membrane</location>
        <topology evidence="1">Multi-pass membrane protein</topology>
    </subcellularLocation>
</comment>
<gene>
    <name evidence="8" type="ORF">B879_03021</name>
</gene>
<keyword evidence="2" id="KW-1003">Cell membrane</keyword>
<organism evidence="8 9">
    <name type="scientific">Cecembia lonarensis (strain CCUG 58316 / KCTC 22772 / LW9)</name>
    <dbReference type="NCBI Taxonomy" id="1225176"/>
    <lineage>
        <taxon>Bacteria</taxon>
        <taxon>Pseudomonadati</taxon>
        <taxon>Bacteroidota</taxon>
        <taxon>Cytophagia</taxon>
        <taxon>Cytophagales</taxon>
        <taxon>Cyclobacteriaceae</taxon>
        <taxon>Cecembia</taxon>
    </lineage>
</organism>
<evidence type="ECO:0000313" key="9">
    <source>
        <dbReference type="Proteomes" id="UP000004478"/>
    </source>
</evidence>
<keyword evidence="5 6" id="KW-0472">Membrane</keyword>
<keyword evidence="9" id="KW-1185">Reference proteome</keyword>
<dbReference type="Proteomes" id="UP000004478">
    <property type="component" value="Unassembled WGS sequence"/>
</dbReference>
<evidence type="ECO:0000256" key="5">
    <source>
        <dbReference type="ARBA" id="ARBA00023136"/>
    </source>
</evidence>
<dbReference type="AlphaFoldDB" id="K1KW51"/>
<dbReference type="GO" id="GO:0005886">
    <property type="term" value="C:plasma membrane"/>
    <property type="evidence" value="ECO:0007669"/>
    <property type="project" value="UniProtKB-SubCell"/>
</dbReference>
<evidence type="ECO:0000259" key="7">
    <source>
        <dbReference type="Pfam" id="PF13396"/>
    </source>
</evidence>
<dbReference type="InterPro" id="IPR027379">
    <property type="entry name" value="CLS_N"/>
</dbReference>
<accession>K1KW51</accession>
<evidence type="ECO:0000256" key="4">
    <source>
        <dbReference type="ARBA" id="ARBA00022989"/>
    </source>
</evidence>
<dbReference type="RefSeq" id="WP_009186041.1">
    <property type="nucleotide sequence ID" value="NZ_AMGM01000055.1"/>
</dbReference>